<evidence type="ECO:0000256" key="2">
    <source>
        <dbReference type="SAM" id="SignalP"/>
    </source>
</evidence>
<evidence type="ECO:0000256" key="1">
    <source>
        <dbReference type="SAM" id="MobiDB-lite"/>
    </source>
</evidence>
<dbReference type="PATRIC" id="fig|997761.3.peg.3269"/>
<organism evidence="3 4">
    <name type="scientific">Paenibacillus mucilaginosus K02</name>
    <dbReference type="NCBI Taxonomy" id="997761"/>
    <lineage>
        <taxon>Bacteria</taxon>
        <taxon>Bacillati</taxon>
        <taxon>Bacillota</taxon>
        <taxon>Bacilli</taxon>
        <taxon>Bacillales</taxon>
        <taxon>Paenibacillaceae</taxon>
        <taxon>Paenibacillus</taxon>
    </lineage>
</organism>
<dbReference type="Proteomes" id="UP000007392">
    <property type="component" value="Chromosome"/>
</dbReference>
<dbReference type="PROSITE" id="PS51257">
    <property type="entry name" value="PROKAR_LIPOPROTEIN"/>
    <property type="match status" value="1"/>
</dbReference>
<dbReference type="OrthoDB" id="1707228at2"/>
<protein>
    <recommendedName>
        <fullName evidence="5">Sporulation protein</fullName>
    </recommendedName>
</protein>
<keyword evidence="2" id="KW-0732">Signal</keyword>
<gene>
    <name evidence="3" type="ORF">B2K_16635</name>
</gene>
<feature type="region of interest" description="Disordered" evidence="1">
    <location>
        <begin position="49"/>
        <end position="80"/>
    </location>
</feature>
<dbReference type="KEGG" id="pmw:B2K_16635"/>
<feature type="compositionally biased region" description="Basic and acidic residues" evidence="1">
    <location>
        <begin position="64"/>
        <end position="73"/>
    </location>
</feature>
<dbReference type="InterPro" id="IPR019076">
    <property type="entry name" value="Spore_lipoprot_YhcN/YlaJ-like"/>
</dbReference>
<feature type="chain" id="PRO_5003624361" description="Sporulation protein" evidence="2">
    <location>
        <begin position="25"/>
        <end position="243"/>
    </location>
</feature>
<proteinExistence type="predicted"/>
<feature type="signal peptide" evidence="2">
    <location>
        <begin position="1"/>
        <end position="24"/>
    </location>
</feature>
<dbReference type="HOGENOM" id="CLU_1146329_0_0_9"/>
<dbReference type="Pfam" id="PF09580">
    <property type="entry name" value="Spore_YhcN_YlaJ"/>
    <property type="match status" value="2"/>
</dbReference>
<dbReference type="AlphaFoldDB" id="I0BIY0"/>
<accession>I0BIY0</accession>
<sequence>MMIAKNRRPVLLALLSVCMLGVSACGGNKPEASRSGGGLQDYRQQQLFDRDSRNNEDPTLGVKKRYEDPEAGGKGEAYTGRQQLDMTNRHEAKSMGFAPDLASRVKQVNGVKEAQVLLTEVNAYVSVILDGHSPDAEANPEMMKNGVTPQGGTGLFGKGGSALKFSWTEEGGLSASKADEIRRTVLGAAPTIQQVFVSANPNFVQRIRFYAKEEQEKGTFSQYTNEFGTMVQHVFPDDVNTRR</sequence>
<name>I0BIY0_9BACL</name>
<dbReference type="RefSeq" id="WP_014650929.1">
    <property type="nucleotide sequence ID" value="NC_017672.3"/>
</dbReference>
<evidence type="ECO:0008006" key="5">
    <source>
        <dbReference type="Google" id="ProtNLM"/>
    </source>
</evidence>
<dbReference type="EMBL" id="CP003422">
    <property type="protein sequence ID" value="AFH62327.1"/>
    <property type="molecule type" value="Genomic_DNA"/>
</dbReference>
<evidence type="ECO:0000313" key="3">
    <source>
        <dbReference type="EMBL" id="AFH62327.1"/>
    </source>
</evidence>
<reference evidence="3 4" key="1">
    <citation type="submission" date="2013-06" db="EMBL/GenBank/DDBJ databases">
        <title>Complete genome sequence of Paenibacillus mucilaginosus K02.</title>
        <authorList>
            <person name="Xiao B."/>
            <person name="Sun L."/>
            <person name="Xiao L."/>
            <person name="Lian B."/>
        </authorList>
    </citation>
    <scope>NUCLEOTIDE SEQUENCE [LARGE SCALE GENOMIC DNA]</scope>
    <source>
        <strain evidence="3 4">K02</strain>
    </source>
</reference>
<evidence type="ECO:0000313" key="4">
    <source>
        <dbReference type="Proteomes" id="UP000007392"/>
    </source>
</evidence>